<sequence length="112" mass="12264">MTTATITTFRAKASLTEIQFCAWVAQALPGDRLEYHRGFLVLDTFPGLSKLGDNERTELALLGKRAFWTESQGLVHLVQERLGPDLFSYLAIARPKTRGTADAVTQLAAVAA</sequence>
<dbReference type="Proteomes" id="UP000051298">
    <property type="component" value="Unassembled WGS sequence"/>
</dbReference>
<gene>
    <name evidence="1" type="ORF">THS5294_00370</name>
</gene>
<accession>A0A0P1EW91</accession>
<evidence type="ECO:0000313" key="1">
    <source>
        <dbReference type="EMBL" id="CUH59089.1"/>
    </source>
</evidence>
<evidence type="ECO:0000313" key="2">
    <source>
        <dbReference type="Proteomes" id="UP000051298"/>
    </source>
</evidence>
<proteinExistence type="predicted"/>
<reference evidence="1 2" key="1">
    <citation type="submission" date="2015-09" db="EMBL/GenBank/DDBJ databases">
        <authorList>
            <consortium name="Swine Surveillance"/>
        </authorList>
    </citation>
    <scope>NUCLEOTIDE SEQUENCE [LARGE SCALE GENOMIC DNA]</scope>
    <source>
        <strain evidence="1 2">CECT 5294</strain>
    </source>
</reference>
<protein>
    <submittedName>
        <fullName evidence="1">Uncharacterized protein</fullName>
    </submittedName>
</protein>
<dbReference type="EMBL" id="CYRX01000008">
    <property type="protein sequence ID" value="CUH59089.1"/>
    <property type="molecule type" value="Genomic_DNA"/>
</dbReference>
<name>A0A0P1EW91_9RHOB</name>
<organism evidence="1 2">
    <name type="scientific">Thalassobacter stenotrophicus</name>
    <dbReference type="NCBI Taxonomy" id="266809"/>
    <lineage>
        <taxon>Bacteria</taxon>
        <taxon>Pseudomonadati</taxon>
        <taxon>Pseudomonadota</taxon>
        <taxon>Alphaproteobacteria</taxon>
        <taxon>Rhodobacterales</taxon>
        <taxon>Roseobacteraceae</taxon>
        <taxon>Thalassobacter</taxon>
    </lineage>
</organism>
<dbReference type="RefSeq" id="WP_058122395.1">
    <property type="nucleotide sequence ID" value="NZ_CYRX01000008.1"/>
</dbReference>
<dbReference type="AlphaFoldDB" id="A0A0P1EW91"/>